<accession>X1N6D5</accession>
<organism evidence="1">
    <name type="scientific">marine sediment metagenome</name>
    <dbReference type="NCBI Taxonomy" id="412755"/>
    <lineage>
        <taxon>unclassified sequences</taxon>
        <taxon>metagenomes</taxon>
        <taxon>ecological metagenomes</taxon>
    </lineage>
</organism>
<proteinExistence type="predicted"/>
<name>X1N6D5_9ZZZZ</name>
<evidence type="ECO:0000313" key="1">
    <source>
        <dbReference type="EMBL" id="GAI22410.1"/>
    </source>
</evidence>
<dbReference type="AlphaFoldDB" id="X1N6D5"/>
<comment type="caution">
    <text evidence="1">The sequence shown here is derived from an EMBL/GenBank/DDBJ whole genome shotgun (WGS) entry which is preliminary data.</text>
</comment>
<gene>
    <name evidence="1" type="ORF">S06H3_35365</name>
</gene>
<reference evidence="1" key="1">
    <citation type="journal article" date="2014" name="Front. Microbiol.">
        <title>High frequency of phylogenetically diverse reductive dehalogenase-homologous genes in deep subseafloor sedimentary metagenomes.</title>
        <authorList>
            <person name="Kawai M."/>
            <person name="Futagami T."/>
            <person name="Toyoda A."/>
            <person name="Takaki Y."/>
            <person name="Nishi S."/>
            <person name="Hori S."/>
            <person name="Arai W."/>
            <person name="Tsubouchi T."/>
            <person name="Morono Y."/>
            <person name="Uchiyama I."/>
            <person name="Ito T."/>
            <person name="Fujiyama A."/>
            <person name="Inagaki F."/>
            <person name="Takami H."/>
        </authorList>
    </citation>
    <scope>NUCLEOTIDE SEQUENCE</scope>
    <source>
        <strain evidence="1">Expedition CK06-06</strain>
    </source>
</reference>
<sequence length="60" mass="7354">MEKYTQSCEDFGDIGQMIFNCIEFSEYGKEMLKLLRSFLSDVSFDEMMECFDWWREERKT</sequence>
<dbReference type="EMBL" id="BARV01021332">
    <property type="protein sequence ID" value="GAI22410.1"/>
    <property type="molecule type" value="Genomic_DNA"/>
</dbReference>
<protein>
    <submittedName>
        <fullName evidence="1">Uncharacterized protein</fullName>
    </submittedName>
</protein>